<accession>A0AAV4GIT5</accession>
<sequence>MANRPKGFGMTREIGMKIQNKYDPNLEHEARSWMEAVLEEPIGGGSGMDNFHAVLKDGTILCRLVNKIKPDSVKKINASKMPFHQMENIGKFLSACEDMGIHKHDMFQTADLFDKTNMPQVVNGIFALGRKAPKVGYTGPTLGPKESDFAPREFTEEMLNAGQSVIGLQMGSNKGASQAGMNFGKTRSIND</sequence>
<evidence type="ECO:0000256" key="2">
    <source>
        <dbReference type="RuleBase" id="RU361224"/>
    </source>
</evidence>
<organism evidence="5 6">
    <name type="scientific">Elysia marginata</name>
    <dbReference type="NCBI Taxonomy" id="1093978"/>
    <lineage>
        <taxon>Eukaryota</taxon>
        <taxon>Metazoa</taxon>
        <taxon>Spiralia</taxon>
        <taxon>Lophotrochozoa</taxon>
        <taxon>Mollusca</taxon>
        <taxon>Gastropoda</taxon>
        <taxon>Heterobranchia</taxon>
        <taxon>Euthyneura</taxon>
        <taxon>Panpulmonata</taxon>
        <taxon>Sacoglossa</taxon>
        <taxon>Placobranchoidea</taxon>
        <taxon>Plakobranchidae</taxon>
        <taxon>Elysia</taxon>
    </lineage>
</organism>
<dbReference type="InterPro" id="IPR000557">
    <property type="entry name" value="Calponin_repeat"/>
</dbReference>
<evidence type="ECO:0000313" key="5">
    <source>
        <dbReference type="EMBL" id="GFR84561.1"/>
    </source>
</evidence>
<comment type="caution">
    <text evidence="5">The sequence shown here is derived from an EMBL/GenBank/DDBJ whole genome shotgun (WGS) entry which is preliminary data.</text>
</comment>
<dbReference type="GO" id="GO:0007015">
    <property type="term" value="P:actin filament organization"/>
    <property type="evidence" value="ECO:0007669"/>
    <property type="project" value="TreeGrafter"/>
</dbReference>
<dbReference type="InterPro" id="IPR036872">
    <property type="entry name" value="CH_dom_sf"/>
</dbReference>
<gene>
    <name evidence="5" type="ORF">ElyMa_002420300</name>
</gene>
<feature type="domain" description="Calponin-homology (CH)" evidence="4">
    <location>
        <begin position="24"/>
        <end position="133"/>
    </location>
</feature>
<dbReference type="PANTHER" id="PTHR47385:SF14">
    <property type="entry name" value="TRANSGELIN"/>
    <property type="match status" value="1"/>
</dbReference>
<protein>
    <recommendedName>
        <fullName evidence="2">Transgelin</fullName>
    </recommendedName>
</protein>
<dbReference type="Proteomes" id="UP000762676">
    <property type="component" value="Unassembled WGS sequence"/>
</dbReference>
<name>A0AAV4GIT5_9GAST</name>
<comment type="similarity">
    <text evidence="1 2">Belongs to the calponin family.</text>
</comment>
<dbReference type="InterPro" id="IPR001715">
    <property type="entry name" value="CH_dom"/>
</dbReference>
<dbReference type="Pfam" id="PF00307">
    <property type="entry name" value="CH"/>
    <property type="match status" value="1"/>
</dbReference>
<keyword evidence="6" id="KW-1185">Reference proteome</keyword>
<proteinExistence type="inferred from homology"/>
<dbReference type="PRINTS" id="PR00888">
    <property type="entry name" value="SM22CALPONIN"/>
</dbReference>
<evidence type="ECO:0000313" key="6">
    <source>
        <dbReference type="Proteomes" id="UP000762676"/>
    </source>
</evidence>
<dbReference type="GO" id="GO:0015629">
    <property type="term" value="C:actin cytoskeleton"/>
    <property type="evidence" value="ECO:0007669"/>
    <property type="project" value="TreeGrafter"/>
</dbReference>
<dbReference type="PROSITE" id="PS51122">
    <property type="entry name" value="CALPONIN_2"/>
    <property type="match status" value="1"/>
</dbReference>
<evidence type="ECO:0000256" key="1">
    <source>
        <dbReference type="ARBA" id="ARBA00009631"/>
    </source>
</evidence>
<dbReference type="PROSITE" id="PS50021">
    <property type="entry name" value="CH"/>
    <property type="match status" value="1"/>
</dbReference>
<dbReference type="Pfam" id="PF00402">
    <property type="entry name" value="Calponin"/>
    <property type="match status" value="1"/>
</dbReference>
<dbReference type="SUPFAM" id="SSF47576">
    <property type="entry name" value="Calponin-homology domain, CH-domain"/>
    <property type="match status" value="1"/>
</dbReference>
<feature type="region of interest" description="Disordered" evidence="3">
    <location>
        <begin position="172"/>
        <end position="191"/>
    </location>
</feature>
<dbReference type="InterPro" id="IPR003096">
    <property type="entry name" value="SM22_calponin"/>
</dbReference>
<dbReference type="GO" id="GO:0051015">
    <property type="term" value="F:actin filament binding"/>
    <property type="evidence" value="ECO:0007669"/>
    <property type="project" value="TreeGrafter"/>
</dbReference>
<evidence type="ECO:0000259" key="4">
    <source>
        <dbReference type="PROSITE" id="PS50021"/>
    </source>
</evidence>
<dbReference type="PROSITE" id="PS01052">
    <property type="entry name" value="CALPONIN_1"/>
    <property type="match status" value="1"/>
</dbReference>
<dbReference type="AlphaFoldDB" id="A0AAV4GIT5"/>
<evidence type="ECO:0000256" key="3">
    <source>
        <dbReference type="SAM" id="MobiDB-lite"/>
    </source>
</evidence>
<dbReference type="EMBL" id="BMAT01004956">
    <property type="protein sequence ID" value="GFR84561.1"/>
    <property type="molecule type" value="Genomic_DNA"/>
</dbReference>
<dbReference type="PANTHER" id="PTHR47385">
    <property type="entry name" value="CALPONIN"/>
    <property type="match status" value="1"/>
</dbReference>
<dbReference type="InterPro" id="IPR050606">
    <property type="entry name" value="Calponin-like"/>
</dbReference>
<dbReference type="SMART" id="SM00033">
    <property type="entry name" value="CH"/>
    <property type="match status" value="1"/>
</dbReference>
<reference evidence="5 6" key="1">
    <citation type="journal article" date="2021" name="Elife">
        <title>Chloroplast acquisition without the gene transfer in kleptoplastic sea slugs, Plakobranchus ocellatus.</title>
        <authorList>
            <person name="Maeda T."/>
            <person name="Takahashi S."/>
            <person name="Yoshida T."/>
            <person name="Shimamura S."/>
            <person name="Takaki Y."/>
            <person name="Nagai Y."/>
            <person name="Toyoda A."/>
            <person name="Suzuki Y."/>
            <person name="Arimoto A."/>
            <person name="Ishii H."/>
            <person name="Satoh N."/>
            <person name="Nishiyama T."/>
            <person name="Hasebe M."/>
            <person name="Maruyama T."/>
            <person name="Minagawa J."/>
            <person name="Obokata J."/>
            <person name="Shigenobu S."/>
        </authorList>
    </citation>
    <scope>NUCLEOTIDE SEQUENCE [LARGE SCALE GENOMIC DNA]</scope>
</reference>
<dbReference type="Gene3D" id="1.10.418.10">
    <property type="entry name" value="Calponin-like domain"/>
    <property type="match status" value="1"/>
</dbReference>